<evidence type="ECO:0000256" key="1">
    <source>
        <dbReference type="SAM" id="Phobius"/>
    </source>
</evidence>
<dbReference type="EMBL" id="LXYT01000001">
    <property type="protein sequence ID" value="OLY44013.1"/>
    <property type="molecule type" value="Genomic_DNA"/>
</dbReference>
<gene>
    <name evidence="2" type="ORF">PEB0149_014650</name>
</gene>
<keyword evidence="1" id="KW-1133">Transmembrane helix</keyword>
<dbReference type="RefSeq" id="WP_075869870.1">
    <property type="nucleotide sequence ID" value="NZ_CALYQA010000007.1"/>
</dbReference>
<dbReference type="GeneID" id="92991363"/>
<protein>
    <submittedName>
        <fullName evidence="2">Uncharacterized protein</fullName>
    </submittedName>
</protein>
<dbReference type="Proteomes" id="UP000187344">
    <property type="component" value="Unassembled WGS sequence"/>
</dbReference>
<dbReference type="AlphaFoldDB" id="A0A1R0FAJ8"/>
<organism evidence="2 3">
    <name type="scientific">Bartonella apis</name>
    <dbReference type="NCBI Taxonomy" id="1686310"/>
    <lineage>
        <taxon>Bacteria</taxon>
        <taxon>Pseudomonadati</taxon>
        <taxon>Pseudomonadota</taxon>
        <taxon>Alphaproteobacteria</taxon>
        <taxon>Hyphomicrobiales</taxon>
        <taxon>Bartonellaceae</taxon>
        <taxon>Bartonella</taxon>
    </lineage>
</organism>
<dbReference type="OrthoDB" id="8453239at2"/>
<keyword evidence="1" id="KW-0812">Transmembrane</keyword>
<evidence type="ECO:0000313" key="2">
    <source>
        <dbReference type="EMBL" id="OLY44013.1"/>
    </source>
</evidence>
<name>A0A1R0FAJ8_9HYPH</name>
<keyword evidence="3" id="KW-1185">Reference proteome</keyword>
<feature type="transmembrane region" description="Helical" evidence="1">
    <location>
        <begin position="30"/>
        <end position="50"/>
    </location>
</feature>
<keyword evidence="1" id="KW-0472">Membrane</keyword>
<proteinExistence type="predicted"/>
<accession>A0A1R0FAJ8</accession>
<comment type="caution">
    <text evidence="2">The sequence shown here is derived from an EMBL/GenBank/DDBJ whole genome shotgun (WGS) entry which is preliminary data.</text>
</comment>
<evidence type="ECO:0000313" key="3">
    <source>
        <dbReference type="Proteomes" id="UP000187344"/>
    </source>
</evidence>
<sequence>MIRAVAQAILDCAGYITALFIPEDATNFDFIRMGVALMMLIFFSILCWLLPQLFHNGKHSH</sequence>
<reference evidence="2 3" key="1">
    <citation type="submission" date="2016-12" db="EMBL/GenBank/DDBJ databases">
        <title>Comparative genomics of Bartonella apis.</title>
        <authorList>
            <person name="Engel P."/>
        </authorList>
    </citation>
    <scope>NUCLEOTIDE SEQUENCE [LARGE SCALE GENOMIC DNA]</scope>
    <source>
        <strain evidence="2 3">PEB0149</strain>
    </source>
</reference>